<reference evidence="2 3" key="1">
    <citation type="submission" date="2015-10" db="EMBL/GenBank/DDBJ databases">
        <title>Chryseobacterium aquaticum genome.</title>
        <authorList>
            <person name="Newman J.D."/>
            <person name="Ferguson M.B."/>
            <person name="Miller J.R."/>
        </authorList>
    </citation>
    <scope>NUCLEOTIDE SEQUENCE [LARGE SCALE GENOMIC DNA]</scope>
    <source>
        <strain evidence="2 3">KCTC 12483</strain>
    </source>
</reference>
<keyword evidence="1" id="KW-1133">Transmembrane helix</keyword>
<dbReference type="OrthoDB" id="765463at2"/>
<feature type="transmembrane region" description="Helical" evidence="1">
    <location>
        <begin position="42"/>
        <end position="62"/>
    </location>
</feature>
<evidence type="ECO:0000256" key="1">
    <source>
        <dbReference type="SAM" id="Phobius"/>
    </source>
</evidence>
<dbReference type="InterPro" id="IPR045385">
    <property type="entry name" value="DUF6526"/>
</dbReference>
<dbReference type="Pfam" id="PF20136">
    <property type="entry name" value="DUF6526"/>
    <property type="match status" value="1"/>
</dbReference>
<keyword evidence="1" id="KW-0472">Membrane</keyword>
<accession>A0A0Q3HPK8</accession>
<evidence type="ECO:0000313" key="3">
    <source>
        <dbReference type="Proteomes" id="UP000051682"/>
    </source>
</evidence>
<comment type="caution">
    <text evidence="2">The sequence shown here is derived from an EMBL/GenBank/DDBJ whole genome shotgun (WGS) entry which is preliminary data.</text>
</comment>
<gene>
    <name evidence="2" type="ORF">AR438_16245</name>
</gene>
<organism evidence="2 3">
    <name type="scientific">Chryseobacterium aquaticum</name>
    <dbReference type="NCBI Taxonomy" id="452084"/>
    <lineage>
        <taxon>Bacteria</taxon>
        <taxon>Pseudomonadati</taxon>
        <taxon>Bacteroidota</taxon>
        <taxon>Flavobacteriia</taxon>
        <taxon>Flavobacteriales</taxon>
        <taxon>Weeksellaceae</taxon>
        <taxon>Chryseobacterium group</taxon>
        <taxon>Chryseobacterium</taxon>
    </lineage>
</organism>
<protein>
    <submittedName>
        <fullName evidence="2">Uncharacterized protein</fullName>
    </submittedName>
</protein>
<sequence length="145" mass="17619">MKTQNYSNHRKFYAPHHFIYLPALLFLEGFGIYKIWNEEDHQLTWILFSAVIFLILYLAIMIRQHYALGNQNRIVRLEFRQRYFEIFNKRSDEVCEKLNFSQIAALRFAYDEEFKELLNKALTENISGDEIKKSIKNWRPDNHRI</sequence>
<dbReference type="Proteomes" id="UP000051682">
    <property type="component" value="Unassembled WGS sequence"/>
</dbReference>
<dbReference type="RefSeq" id="WP_056017333.1">
    <property type="nucleotide sequence ID" value="NZ_LLYZ01000020.1"/>
</dbReference>
<dbReference type="STRING" id="452084.AR438_16245"/>
<evidence type="ECO:0000313" key="2">
    <source>
        <dbReference type="EMBL" id="KQK24728.1"/>
    </source>
</evidence>
<dbReference type="AlphaFoldDB" id="A0A0Q3HPK8"/>
<keyword evidence="1" id="KW-0812">Transmembrane</keyword>
<feature type="transmembrane region" description="Helical" evidence="1">
    <location>
        <begin position="12"/>
        <end position="36"/>
    </location>
</feature>
<proteinExistence type="predicted"/>
<name>A0A0Q3HPK8_9FLAO</name>
<keyword evidence="3" id="KW-1185">Reference proteome</keyword>
<dbReference type="EMBL" id="LLYZ01000020">
    <property type="protein sequence ID" value="KQK24728.1"/>
    <property type="molecule type" value="Genomic_DNA"/>
</dbReference>